<feature type="compositionally biased region" description="Polar residues" evidence="1">
    <location>
        <begin position="277"/>
        <end position="287"/>
    </location>
</feature>
<dbReference type="EMBL" id="AZGY01000018">
    <property type="protein sequence ID" value="KZZ91394.1"/>
    <property type="molecule type" value="Genomic_DNA"/>
</dbReference>
<comment type="caution">
    <text evidence="4">The sequence shown here is derived from an EMBL/GenBank/DDBJ whole genome shotgun (WGS) entry which is preliminary data.</text>
</comment>
<keyword evidence="5" id="KW-1185">Reference proteome</keyword>
<feature type="region of interest" description="Disordered" evidence="1">
    <location>
        <begin position="277"/>
        <end position="437"/>
    </location>
</feature>
<keyword evidence="3" id="KW-0732">Signal</keyword>
<dbReference type="STRING" id="1081109.A0A167YIL8"/>
<feature type="compositionally biased region" description="Basic and acidic residues" evidence="1">
    <location>
        <begin position="423"/>
        <end position="437"/>
    </location>
</feature>
<feature type="compositionally biased region" description="Polar residues" evidence="1">
    <location>
        <begin position="355"/>
        <end position="374"/>
    </location>
</feature>
<dbReference type="Proteomes" id="UP000078544">
    <property type="component" value="Unassembled WGS sequence"/>
</dbReference>
<feature type="region of interest" description="Disordered" evidence="1">
    <location>
        <begin position="211"/>
        <end position="240"/>
    </location>
</feature>
<gene>
    <name evidence="4" type="ORF">AAL_06630</name>
</gene>
<keyword evidence="2" id="KW-0472">Membrane</keyword>
<evidence type="ECO:0000256" key="2">
    <source>
        <dbReference type="SAM" id="Phobius"/>
    </source>
</evidence>
<feature type="signal peptide" evidence="3">
    <location>
        <begin position="1"/>
        <end position="18"/>
    </location>
</feature>
<feature type="region of interest" description="Disordered" evidence="1">
    <location>
        <begin position="36"/>
        <end position="56"/>
    </location>
</feature>
<feature type="chain" id="PRO_5007894732" evidence="3">
    <location>
        <begin position="19"/>
        <end position="437"/>
    </location>
</feature>
<feature type="compositionally biased region" description="Low complexity" evidence="1">
    <location>
        <begin position="375"/>
        <end position="385"/>
    </location>
</feature>
<proteinExistence type="predicted"/>
<organism evidence="4 5">
    <name type="scientific">Moelleriella libera RCEF 2490</name>
    <dbReference type="NCBI Taxonomy" id="1081109"/>
    <lineage>
        <taxon>Eukaryota</taxon>
        <taxon>Fungi</taxon>
        <taxon>Dikarya</taxon>
        <taxon>Ascomycota</taxon>
        <taxon>Pezizomycotina</taxon>
        <taxon>Sordariomycetes</taxon>
        <taxon>Hypocreomycetidae</taxon>
        <taxon>Hypocreales</taxon>
        <taxon>Clavicipitaceae</taxon>
        <taxon>Moelleriella</taxon>
    </lineage>
</organism>
<evidence type="ECO:0000313" key="4">
    <source>
        <dbReference type="EMBL" id="KZZ91394.1"/>
    </source>
</evidence>
<evidence type="ECO:0000256" key="3">
    <source>
        <dbReference type="SAM" id="SignalP"/>
    </source>
</evidence>
<evidence type="ECO:0000313" key="5">
    <source>
        <dbReference type="Proteomes" id="UP000078544"/>
    </source>
</evidence>
<reference evidence="4 5" key="1">
    <citation type="journal article" date="2016" name="Genome Biol. Evol.">
        <title>Divergent and convergent evolution of fungal pathogenicity.</title>
        <authorList>
            <person name="Shang Y."/>
            <person name="Xiao G."/>
            <person name="Zheng P."/>
            <person name="Cen K."/>
            <person name="Zhan S."/>
            <person name="Wang C."/>
        </authorList>
    </citation>
    <scope>NUCLEOTIDE SEQUENCE [LARGE SCALE GENOMIC DNA]</scope>
    <source>
        <strain evidence="4 5">RCEF 2490</strain>
    </source>
</reference>
<feature type="transmembrane region" description="Helical" evidence="2">
    <location>
        <begin position="247"/>
        <end position="269"/>
    </location>
</feature>
<accession>A0A167YIL8</accession>
<evidence type="ECO:0000256" key="1">
    <source>
        <dbReference type="SAM" id="MobiDB-lite"/>
    </source>
</evidence>
<dbReference type="AlphaFoldDB" id="A0A167YIL8"/>
<protein>
    <submittedName>
        <fullName evidence="4">Uncharacterized protein</fullName>
    </submittedName>
</protein>
<dbReference type="OrthoDB" id="5347452at2759"/>
<keyword evidence="2" id="KW-1133">Transmembrane helix</keyword>
<keyword evidence="2" id="KW-0812">Transmembrane</keyword>
<name>A0A167YIL8_9HYPO</name>
<sequence>MNLTLLTSLAAISITVRGHDLFPLLAGATAAVKLADNGVSPKPTPPPRLDNRQDGHHNFRRSLRSLPAGVTALVAPDNICGWISANYSLPYSCPTTSTCALVLPQKLAEGRILCFDKSSQEPILFRSCYPSASLAACDARCLGDENIAKCTDRKWPYCGIVDFPNGISGWNCAVSPGSWHINTRYRGQGDARDVRTTIIPADDTLSTTSLASLSTTSPSVPEGKVSQSATALASGDGGGSKTPVGGIVGGVVGGVAAITVGFAVLFFFLRRRTRNKASQASVQSPMQPNVAPSPGIAQSYYDPKLGGSPPAPQGYVQNLQPTTPPAASLHPYGQGFDFQSHSSLPHASDPRMSYLTANTAPHVWTNPSGTSPSGQQQQQQQQQQQPPSMLGAADGGDDTAQGKPYAPGTGPGALGPTHVLSQGREEYSYGGRRHELG</sequence>